<evidence type="ECO:0000256" key="3">
    <source>
        <dbReference type="ARBA" id="ARBA00023163"/>
    </source>
</evidence>
<feature type="domain" description="SANT" evidence="7">
    <location>
        <begin position="27"/>
        <end position="61"/>
    </location>
</feature>
<feature type="compositionally biased region" description="Basic and acidic residues" evidence="5">
    <location>
        <begin position="148"/>
        <end position="157"/>
    </location>
</feature>
<keyword evidence="10" id="KW-1185">Reference proteome</keyword>
<evidence type="ECO:0000259" key="6">
    <source>
        <dbReference type="PROSITE" id="PS50090"/>
    </source>
</evidence>
<accession>A0AAD1UKM7</accession>
<dbReference type="InterPro" id="IPR006447">
    <property type="entry name" value="Myb_dom_plants"/>
</dbReference>
<dbReference type="InterPro" id="IPR009057">
    <property type="entry name" value="Homeodomain-like_sf"/>
</dbReference>
<dbReference type="PANTHER" id="PTHR12802">
    <property type="entry name" value="SWI/SNF COMPLEX-RELATED"/>
    <property type="match status" value="1"/>
</dbReference>
<dbReference type="Proteomes" id="UP001295684">
    <property type="component" value="Unassembled WGS sequence"/>
</dbReference>
<feature type="region of interest" description="Disordered" evidence="5">
    <location>
        <begin position="257"/>
        <end position="285"/>
    </location>
</feature>
<feature type="region of interest" description="Disordered" evidence="5">
    <location>
        <begin position="1"/>
        <end position="25"/>
    </location>
</feature>
<organism evidence="9 10">
    <name type="scientific">Euplotes crassus</name>
    <dbReference type="NCBI Taxonomy" id="5936"/>
    <lineage>
        <taxon>Eukaryota</taxon>
        <taxon>Sar</taxon>
        <taxon>Alveolata</taxon>
        <taxon>Ciliophora</taxon>
        <taxon>Intramacronucleata</taxon>
        <taxon>Spirotrichea</taxon>
        <taxon>Hypotrichia</taxon>
        <taxon>Euplotida</taxon>
        <taxon>Euplotidae</taxon>
        <taxon>Moneuplotes</taxon>
    </lineage>
</organism>
<dbReference type="Pfam" id="PF00249">
    <property type="entry name" value="Myb_DNA-binding"/>
    <property type="match status" value="1"/>
</dbReference>
<dbReference type="NCBIfam" id="TIGR01557">
    <property type="entry name" value="myb_SHAQKYF"/>
    <property type="match status" value="1"/>
</dbReference>
<evidence type="ECO:0000256" key="5">
    <source>
        <dbReference type="SAM" id="MobiDB-lite"/>
    </source>
</evidence>
<dbReference type="PROSITE" id="PS51294">
    <property type="entry name" value="HTH_MYB"/>
    <property type="match status" value="1"/>
</dbReference>
<evidence type="ECO:0000256" key="2">
    <source>
        <dbReference type="ARBA" id="ARBA00023125"/>
    </source>
</evidence>
<proteinExistence type="predicted"/>
<dbReference type="InterPro" id="IPR017930">
    <property type="entry name" value="Myb_dom"/>
</dbReference>
<sequence length="399" mass="45454">MNSSIKTKVPNKPKNSQRKRAKFQNGRWTEEEHYRFLLAVKKYGKDWKKIEEFVRTRSSTQSRSHAQKVLKDDYMDEVQAEIELLAPIYENPPVEDPQLESSSKTQEVLKTIPAGVKRKRKAKRVYKEAIQNGENENALQISNASSEKCQEEAKETNSPEESYEVSEYSYPDDFKTKLFEIVKVKRTKTSRRRRRTNRQKGVATLSKNLGNLRKDSVLTSASATQASILSPAKTASTGSLTPSLVSSGEGDFKITPFTQKGGLESNKNGRLDEVKPVPQNRMVPPKFNQSLRRTTSARVQPQMVDSSHIGRPVEANNQVIFCHPAENQVELYQPSFNKKHSMEERDFNSLIFEDCFLSDGFPFEPEHIKSPEPSQDSWGVSFAESLLFGDSNFPLFDQY</sequence>
<keyword evidence="1" id="KW-0805">Transcription regulation</keyword>
<evidence type="ECO:0000259" key="8">
    <source>
        <dbReference type="PROSITE" id="PS51294"/>
    </source>
</evidence>
<keyword evidence="3" id="KW-0804">Transcription</keyword>
<reference evidence="9" key="1">
    <citation type="submission" date="2023-07" db="EMBL/GenBank/DDBJ databases">
        <authorList>
            <consortium name="AG Swart"/>
            <person name="Singh M."/>
            <person name="Singh A."/>
            <person name="Seah K."/>
            <person name="Emmerich C."/>
        </authorList>
    </citation>
    <scope>NUCLEOTIDE SEQUENCE</scope>
    <source>
        <strain evidence="9">DP1</strain>
    </source>
</reference>
<dbReference type="SUPFAM" id="SSF46689">
    <property type="entry name" value="Homeodomain-like"/>
    <property type="match status" value="1"/>
</dbReference>
<feature type="domain" description="HTH myb-type" evidence="8">
    <location>
        <begin position="20"/>
        <end position="74"/>
    </location>
</feature>
<feature type="region of interest" description="Disordered" evidence="5">
    <location>
        <begin position="137"/>
        <end position="167"/>
    </location>
</feature>
<gene>
    <name evidence="9" type="ORF">ECRASSUSDP1_LOCUS12441</name>
</gene>
<dbReference type="EMBL" id="CAMPGE010012349">
    <property type="protein sequence ID" value="CAI2371121.1"/>
    <property type="molecule type" value="Genomic_DNA"/>
</dbReference>
<dbReference type="PROSITE" id="PS51293">
    <property type="entry name" value="SANT"/>
    <property type="match status" value="1"/>
</dbReference>
<dbReference type="AlphaFoldDB" id="A0AAD1UKM7"/>
<keyword evidence="2" id="KW-0238">DNA-binding</keyword>
<evidence type="ECO:0000313" key="9">
    <source>
        <dbReference type="EMBL" id="CAI2371121.1"/>
    </source>
</evidence>
<keyword evidence="4" id="KW-0539">Nucleus</keyword>
<dbReference type="Gene3D" id="1.10.10.60">
    <property type="entry name" value="Homeodomain-like"/>
    <property type="match status" value="1"/>
</dbReference>
<evidence type="ECO:0000256" key="4">
    <source>
        <dbReference type="ARBA" id="ARBA00023242"/>
    </source>
</evidence>
<feature type="compositionally biased region" description="Polar residues" evidence="5">
    <location>
        <begin position="137"/>
        <end position="147"/>
    </location>
</feature>
<dbReference type="InterPro" id="IPR001005">
    <property type="entry name" value="SANT/Myb"/>
</dbReference>
<evidence type="ECO:0000313" key="10">
    <source>
        <dbReference type="Proteomes" id="UP001295684"/>
    </source>
</evidence>
<dbReference type="CDD" id="cd00167">
    <property type="entry name" value="SANT"/>
    <property type="match status" value="1"/>
</dbReference>
<feature type="domain" description="Myb-like" evidence="6">
    <location>
        <begin position="20"/>
        <end position="70"/>
    </location>
</feature>
<dbReference type="SMART" id="SM00717">
    <property type="entry name" value="SANT"/>
    <property type="match status" value="1"/>
</dbReference>
<dbReference type="GO" id="GO:0003677">
    <property type="term" value="F:DNA binding"/>
    <property type="evidence" value="ECO:0007669"/>
    <property type="project" value="UniProtKB-KW"/>
</dbReference>
<dbReference type="PROSITE" id="PS50090">
    <property type="entry name" value="MYB_LIKE"/>
    <property type="match status" value="1"/>
</dbReference>
<protein>
    <submittedName>
        <fullName evidence="9">Uncharacterized protein</fullName>
    </submittedName>
</protein>
<evidence type="ECO:0000256" key="1">
    <source>
        <dbReference type="ARBA" id="ARBA00023015"/>
    </source>
</evidence>
<evidence type="ECO:0000259" key="7">
    <source>
        <dbReference type="PROSITE" id="PS51293"/>
    </source>
</evidence>
<comment type="caution">
    <text evidence="9">The sequence shown here is derived from an EMBL/GenBank/DDBJ whole genome shotgun (WGS) entry which is preliminary data.</text>
</comment>
<dbReference type="InterPro" id="IPR017884">
    <property type="entry name" value="SANT_dom"/>
</dbReference>
<name>A0AAD1UKM7_EUPCR</name>
<feature type="compositionally biased region" description="Basic residues" evidence="5">
    <location>
        <begin position="9"/>
        <end position="22"/>
    </location>
</feature>